<name>A0ABP0GBF2_CLALP</name>
<dbReference type="Gene3D" id="3.30.70.1470">
    <property type="entry name" value="Caspase-like"/>
    <property type="match status" value="1"/>
</dbReference>
<dbReference type="InterPro" id="IPR029030">
    <property type="entry name" value="Caspase-like_dom_sf"/>
</dbReference>
<dbReference type="SUPFAM" id="SSF52129">
    <property type="entry name" value="Caspase-like"/>
    <property type="match status" value="1"/>
</dbReference>
<accession>A0ABP0GBF2</accession>
<evidence type="ECO:0000313" key="1">
    <source>
        <dbReference type="EMBL" id="CAK8689120.1"/>
    </source>
</evidence>
<comment type="caution">
    <text evidence="1">The sequence shown here is derived from an EMBL/GenBank/DDBJ whole genome shotgun (WGS) entry which is preliminary data.</text>
</comment>
<protein>
    <submittedName>
        <fullName evidence="1">Uncharacterized protein</fullName>
    </submittedName>
</protein>
<gene>
    <name evidence="1" type="ORF">CVLEPA_LOCUS21093</name>
</gene>
<proteinExistence type="predicted"/>
<dbReference type="EMBL" id="CAWYQH010000108">
    <property type="protein sequence ID" value="CAK8689120.1"/>
    <property type="molecule type" value="Genomic_DNA"/>
</dbReference>
<keyword evidence="2" id="KW-1185">Reference proteome</keyword>
<evidence type="ECO:0000313" key="2">
    <source>
        <dbReference type="Proteomes" id="UP001642483"/>
    </source>
</evidence>
<organism evidence="1 2">
    <name type="scientific">Clavelina lepadiformis</name>
    <name type="common">Light-bulb sea squirt</name>
    <name type="synonym">Ascidia lepadiformis</name>
    <dbReference type="NCBI Taxonomy" id="159417"/>
    <lineage>
        <taxon>Eukaryota</taxon>
        <taxon>Metazoa</taxon>
        <taxon>Chordata</taxon>
        <taxon>Tunicata</taxon>
        <taxon>Ascidiacea</taxon>
        <taxon>Aplousobranchia</taxon>
        <taxon>Clavelinidae</taxon>
        <taxon>Clavelina</taxon>
    </lineage>
</organism>
<sequence>MSDDTEKDIDFASLMMIVANRVANKTHRRRQKLCKQMPCTVTTLKKRIVFPKLRDMPRVCNPTDDNI</sequence>
<dbReference type="Proteomes" id="UP001642483">
    <property type="component" value="Unassembled WGS sequence"/>
</dbReference>
<reference evidence="1 2" key="1">
    <citation type="submission" date="2024-02" db="EMBL/GenBank/DDBJ databases">
        <authorList>
            <person name="Daric V."/>
            <person name="Darras S."/>
        </authorList>
    </citation>
    <scope>NUCLEOTIDE SEQUENCE [LARGE SCALE GENOMIC DNA]</scope>
</reference>